<comment type="caution">
    <text evidence="4">The sequence shown here is derived from an EMBL/GenBank/DDBJ whole genome shotgun (WGS) entry which is preliminary data.</text>
</comment>
<protein>
    <submittedName>
        <fullName evidence="4">Bifunctional 3-(3-hydroxy-phenyl)propionate/3-hydroxycinnamic acid hydroxylase</fullName>
    </submittedName>
</protein>
<dbReference type="Gene3D" id="3.50.50.60">
    <property type="entry name" value="FAD/NAD(P)-binding domain"/>
    <property type="match status" value="1"/>
</dbReference>
<keyword evidence="1" id="KW-0560">Oxidoreductase</keyword>
<proteinExistence type="predicted"/>
<keyword evidence="5" id="KW-1185">Reference proteome</keyword>
<dbReference type="Proteomes" id="UP000283832">
    <property type="component" value="Unassembled WGS sequence"/>
</dbReference>
<dbReference type="GO" id="GO:0071949">
    <property type="term" value="F:FAD binding"/>
    <property type="evidence" value="ECO:0007669"/>
    <property type="project" value="InterPro"/>
</dbReference>
<dbReference type="InterPro" id="IPR050631">
    <property type="entry name" value="PheA/TfdB_FAD_monoxygenase"/>
</dbReference>
<evidence type="ECO:0000256" key="2">
    <source>
        <dbReference type="SAM" id="MobiDB-lite"/>
    </source>
</evidence>
<dbReference type="PRINTS" id="PR00420">
    <property type="entry name" value="RNGMNOXGNASE"/>
</dbReference>
<dbReference type="PANTHER" id="PTHR43476">
    <property type="entry name" value="3-(3-HYDROXY-PHENYL)PROPIONATE/3-HYDROXYCINNAMIC ACID HYDROXYLASE"/>
    <property type="match status" value="1"/>
</dbReference>
<dbReference type="InterPro" id="IPR002938">
    <property type="entry name" value="FAD-bd"/>
</dbReference>
<evidence type="ECO:0000313" key="5">
    <source>
        <dbReference type="Proteomes" id="UP000283832"/>
    </source>
</evidence>
<gene>
    <name evidence="4" type="ORF">D2L64_10025</name>
</gene>
<dbReference type="EMBL" id="QXEC01000007">
    <property type="protein sequence ID" value="RIV39184.1"/>
    <property type="molecule type" value="Genomic_DNA"/>
</dbReference>
<feature type="region of interest" description="Disordered" evidence="2">
    <location>
        <begin position="544"/>
        <end position="566"/>
    </location>
</feature>
<dbReference type="RefSeq" id="WP_119574675.1">
    <property type="nucleotide sequence ID" value="NZ_QXEC01000007.1"/>
</dbReference>
<dbReference type="PANTHER" id="PTHR43476:SF3">
    <property type="entry name" value="FAD-BINDING MONOOXYGENASE"/>
    <property type="match status" value="1"/>
</dbReference>
<dbReference type="SUPFAM" id="SSF51905">
    <property type="entry name" value="FAD/NAD(P)-binding domain"/>
    <property type="match status" value="1"/>
</dbReference>
<dbReference type="GO" id="GO:0008688">
    <property type="term" value="F:3-(3-hydroxyphenyl)propionate hydroxylase activity"/>
    <property type="evidence" value="ECO:0007669"/>
    <property type="project" value="TreeGrafter"/>
</dbReference>
<reference evidence="4 5" key="1">
    <citation type="submission" date="2018-08" db="EMBL/GenBank/DDBJ databases">
        <title>Jishengella sp. nov., isolated from a root of Azadirachta indica A. Juss. var. siamensis Valenton.</title>
        <authorList>
            <person name="Kuncharoen N."/>
            <person name="Tanasupawat S."/>
            <person name="Kudo T."/>
            <person name="Ohkuma M."/>
        </authorList>
    </citation>
    <scope>NUCLEOTIDE SEQUENCE [LARGE SCALE GENOMIC DNA]</scope>
    <source>
        <strain evidence="4 5">AZ1-13</strain>
    </source>
</reference>
<organism evidence="4 5">
    <name type="scientific">Micromonospora radicis</name>
    <dbReference type="NCBI Taxonomy" id="1894971"/>
    <lineage>
        <taxon>Bacteria</taxon>
        <taxon>Bacillati</taxon>
        <taxon>Actinomycetota</taxon>
        <taxon>Actinomycetes</taxon>
        <taxon>Micromonosporales</taxon>
        <taxon>Micromonosporaceae</taxon>
        <taxon>Micromonospora</taxon>
    </lineage>
</organism>
<sequence>MKPAQPAPYPAAGEVDVVVVGCGPVGALTANLLGLRGVRTLVVERSTGAHGQPRAFSCDDEALRIYQQAGLLDRIAGDLHQPSRADYVNAAGRTFATIAFDEVDFGFGHAPLNFFDQPLLEQALRAGLDRFDEVELRLGTELVGLRQDDERVHLVLRDVTTDRTYPVRARYVLGCDGARSTTRTAVRIPLAGASYAEPWLAVSGDLPPEAVRKEHTTFVCDWRRPAFVSPGSRGSYRAEFMLRPDETESDMTRPERMAELVEPYVDPARFTVTRAVVYTFHHLVAQRWREGRVFLLGDAAHQMPPFLGQGLCSGLRDAANLTWKLALVLAGGAGPALLDTYETERRPHTVAMAETSVRLGRVFLARSRRAAWLRDTALRAAQAIPRVRRFVRRFEFKPLPAYDRGLFADGRRDGPVGTMFPQPRVVVAGSTMPVLLDEVLGADFAVLDTAAPSTSTGPVGPPGMSIRWVVVHPAGTEATELPATEPAGGRVDVVDVDGAIVAWLRRHRCRQVVLRPDRFVFARADAADPAVLRGLAGVLGVAGQDGGPGPASVTSTAGADGSAAVS</sequence>
<dbReference type="InterPro" id="IPR036188">
    <property type="entry name" value="FAD/NAD-bd_sf"/>
</dbReference>
<evidence type="ECO:0000313" key="4">
    <source>
        <dbReference type="EMBL" id="RIV39184.1"/>
    </source>
</evidence>
<name>A0A418MXC8_9ACTN</name>
<dbReference type="GO" id="GO:0019622">
    <property type="term" value="P:3-(3-hydroxy)phenylpropionate catabolic process"/>
    <property type="evidence" value="ECO:0007669"/>
    <property type="project" value="TreeGrafter"/>
</dbReference>
<dbReference type="Pfam" id="PF01494">
    <property type="entry name" value="FAD_binding_3"/>
    <property type="match status" value="1"/>
</dbReference>
<dbReference type="AlphaFoldDB" id="A0A418MXC8"/>
<dbReference type="OrthoDB" id="3647401at2"/>
<dbReference type="Gene3D" id="3.30.9.10">
    <property type="entry name" value="D-Amino Acid Oxidase, subunit A, domain 2"/>
    <property type="match status" value="1"/>
</dbReference>
<feature type="domain" description="FAD-binding" evidence="3">
    <location>
        <begin position="14"/>
        <end position="354"/>
    </location>
</feature>
<evidence type="ECO:0000259" key="3">
    <source>
        <dbReference type="Pfam" id="PF01494"/>
    </source>
</evidence>
<evidence type="ECO:0000256" key="1">
    <source>
        <dbReference type="ARBA" id="ARBA00023002"/>
    </source>
</evidence>
<accession>A0A418MXC8</accession>
<dbReference type="NCBIfam" id="NF004829">
    <property type="entry name" value="PRK06183.1-3"/>
    <property type="match status" value="1"/>
</dbReference>